<evidence type="ECO:0000313" key="2">
    <source>
        <dbReference type="EMBL" id="KAF3886151.1"/>
    </source>
</evidence>
<dbReference type="Proteomes" id="UP000029738">
    <property type="component" value="Unassembled WGS sequence"/>
</dbReference>
<evidence type="ECO:0000313" key="4">
    <source>
        <dbReference type="Proteomes" id="UP000029738"/>
    </source>
</evidence>
<evidence type="ECO:0000313" key="3">
    <source>
        <dbReference type="EMBL" id="KIE10215.1"/>
    </source>
</evidence>
<dbReference type="SUPFAM" id="SSF46458">
    <property type="entry name" value="Globin-like"/>
    <property type="match status" value="1"/>
</dbReference>
<protein>
    <submittedName>
        <fullName evidence="3">Uncharacterized protein</fullName>
    </submittedName>
</protein>
<comment type="caution">
    <text evidence="3">The sequence shown here is derived from an EMBL/GenBank/DDBJ whole genome shotgun (WGS) entry which is preliminary data.</text>
</comment>
<dbReference type="GO" id="GO:0030089">
    <property type="term" value="C:phycobilisome"/>
    <property type="evidence" value="ECO:0007669"/>
    <property type="project" value="InterPro"/>
</dbReference>
<dbReference type="EMBL" id="JHEG04000001">
    <property type="protein sequence ID" value="KAF3886151.1"/>
    <property type="molecule type" value="Genomic_DNA"/>
</dbReference>
<dbReference type="InterPro" id="IPR012128">
    <property type="entry name" value="Phycobilisome_asu/bsu"/>
</dbReference>
<accession>A0A0C1RD90</accession>
<dbReference type="InterPro" id="IPR009050">
    <property type="entry name" value="Globin-like_sf"/>
</dbReference>
<dbReference type="OrthoDB" id="527514at2"/>
<proteinExistence type="predicted"/>
<gene>
    <name evidence="3" type="ORF">DA73_0216540</name>
    <name evidence="2" type="ORF">DA73_0400012225</name>
</gene>
<dbReference type="GO" id="GO:0015979">
    <property type="term" value="P:photosynthesis"/>
    <property type="evidence" value="ECO:0007669"/>
    <property type="project" value="InterPro"/>
</dbReference>
<dbReference type="AlphaFoldDB" id="A0A0C1RD90"/>
<keyword evidence="4" id="KW-1185">Reference proteome</keyword>
<dbReference type="GO" id="GO:0031676">
    <property type="term" value="C:plasma membrane-derived thylakoid membrane"/>
    <property type="evidence" value="ECO:0007669"/>
    <property type="project" value="UniProtKB-SubCell"/>
</dbReference>
<reference evidence="3" key="1">
    <citation type="journal article" date="2015" name="Genome Announc.">
        <title>Draft Genome Sequence of Tolypothrix boutellei Strain VB521301.</title>
        <authorList>
            <person name="Chandrababunaidu M.M."/>
            <person name="Singh D."/>
            <person name="Sen D."/>
            <person name="Bhan S."/>
            <person name="Das S."/>
            <person name="Gupta A."/>
            <person name="Adhikary S.P."/>
            <person name="Tripathy S."/>
        </authorList>
    </citation>
    <scope>NUCLEOTIDE SEQUENCE</scope>
    <source>
        <strain evidence="3">VB521301</strain>
    </source>
</reference>
<dbReference type="Pfam" id="PF00502">
    <property type="entry name" value="Phycobilisome"/>
    <property type="match status" value="1"/>
</dbReference>
<reference evidence="2" key="2">
    <citation type="submission" date="2019-11" db="EMBL/GenBank/DDBJ databases">
        <title>Improved Assembly of Tolypothrix boutellei genome.</title>
        <authorList>
            <person name="Sarangi A.N."/>
            <person name="Mukherjee M."/>
            <person name="Ghosh S."/>
            <person name="Singh D."/>
            <person name="Das A."/>
            <person name="Kant S."/>
            <person name="Prusty A."/>
            <person name="Tripathy S."/>
        </authorList>
    </citation>
    <scope>NUCLEOTIDE SEQUENCE</scope>
    <source>
        <strain evidence="2">VB521301</strain>
    </source>
</reference>
<evidence type="ECO:0000256" key="1">
    <source>
        <dbReference type="ARBA" id="ARBA00004445"/>
    </source>
</evidence>
<dbReference type="EMBL" id="JHEG02000048">
    <property type="protein sequence ID" value="KIE10215.1"/>
    <property type="molecule type" value="Genomic_DNA"/>
</dbReference>
<dbReference type="RefSeq" id="WP_038083045.1">
    <property type="nucleotide sequence ID" value="NZ_JHEG04000001.1"/>
</dbReference>
<sequence length="361" mass="41966">MLKTSQARKTYSVENLLKLWLQRFTINTISLSIDKHLSYEDLLKANSSQGRTLTVAKLKDTVLDINCQMAWIQTKDLYGYIPNIFDLNEARRITQFAFRVYRKLLEVYQQHFIEETVHATEEKTSLPIWGIAELEQLLYELEPTLMVFQEQHVISKDWRALGFMTSQLNFSNQLILKKLAPAEKVLLTPYLKFVEEQVAMPWQRVCHSAAKHEQGSPMIALVEQMLPESENIAQSVYRRLTELLPNHQSRRGGLGDPGITHSCLRDLNMFQAYLWLCLLEKSVAPLEQELLPLCVMVVQGVDIPWELTKQWCQILGEEIATRIQSEQRDLLKPYIQAMQQIFFEERQRLLCPVALETVSEL</sequence>
<comment type="subcellular location">
    <subcellularLocation>
        <location evidence="1">Cellular thylakoid membrane</location>
        <topology evidence="1">Peripheral membrane protein</topology>
        <orientation evidence="1">Cytoplasmic side</orientation>
    </subcellularLocation>
</comment>
<name>A0A0C1RD90_9CYAN</name>
<organism evidence="3">
    <name type="scientific">Tolypothrix bouteillei VB521301</name>
    <dbReference type="NCBI Taxonomy" id="1479485"/>
    <lineage>
        <taxon>Bacteria</taxon>
        <taxon>Bacillati</taxon>
        <taxon>Cyanobacteriota</taxon>
        <taxon>Cyanophyceae</taxon>
        <taxon>Nostocales</taxon>
        <taxon>Tolypothrichaceae</taxon>
        <taxon>Tolypothrix</taxon>
    </lineage>
</organism>